<dbReference type="InParanoid" id="W7XCN4"/>
<name>W7XCN4_TETTS</name>
<protein>
    <submittedName>
        <fullName evidence="1">Uncharacterized protein</fullName>
    </submittedName>
</protein>
<sequence length="243" mass="28997">MPNQFFKYYSYNIQSKLLSQIVVYSEVDLSQSPYFQQLGLTFFCQLFIQKLLSLQSIFPSQSNRKTSTKFFIHLGYSYQLINISQKMKIKNLLKITKKKRMKNKIKNQVKIKLIKKKLSIYLSLANIHLEVILTLQNKQLKIYQSLQNYLEQKSQYQIDLKHSNLIQETYLKKQMIIGWNQIDITQLFMIFNAQYLLNKCIKYSISQIKICIIMRFELYLSNQPVKQDSYPFIQPASQLQQQL</sequence>
<reference evidence="2" key="1">
    <citation type="journal article" date="2006" name="PLoS Biol.">
        <title>Macronuclear genome sequence of the ciliate Tetrahymena thermophila, a model eukaryote.</title>
        <authorList>
            <person name="Eisen J.A."/>
            <person name="Coyne R.S."/>
            <person name="Wu M."/>
            <person name="Wu D."/>
            <person name="Thiagarajan M."/>
            <person name="Wortman J.R."/>
            <person name="Badger J.H."/>
            <person name="Ren Q."/>
            <person name="Amedeo P."/>
            <person name="Jones K.M."/>
            <person name="Tallon L.J."/>
            <person name="Delcher A.L."/>
            <person name="Salzberg S.L."/>
            <person name="Silva J.C."/>
            <person name="Haas B.J."/>
            <person name="Majoros W.H."/>
            <person name="Farzad M."/>
            <person name="Carlton J.M."/>
            <person name="Smith R.K. Jr."/>
            <person name="Garg J."/>
            <person name="Pearlman R.E."/>
            <person name="Karrer K.M."/>
            <person name="Sun L."/>
            <person name="Manning G."/>
            <person name="Elde N.C."/>
            <person name="Turkewitz A.P."/>
            <person name="Asai D.J."/>
            <person name="Wilkes D.E."/>
            <person name="Wang Y."/>
            <person name="Cai H."/>
            <person name="Collins K."/>
            <person name="Stewart B.A."/>
            <person name="Lee S.R."/>
            <person name="Wilamowska K."/>
            <person name="Weinberg Z."/>
            <person name="Ruzzo W.L."/>
            <person name="Wloga D."/>
            <person name="Gaertig J."/>
            <person name="Frankel J."/>
            <person name="Tsao C.-C."/>
            <person name="Gorovsky M.A."/>
            <person name="Keeling P.J."/>
            <person name="Waller R.F."/>
            <person name="Patron N.J."/>
            <person name="Cherry J.M."/>
            <person name="Stover N.A."/>
            <person name="Krieger C.J."/>
            <person name="del Toro C."/>
            <person name="Ryder H.F."/>
            <person name="Williamson S.C."/>
            <person name="Barbeau R.A."/>
            <person name="Hamilton E.P."/>
            <person name="Orias E."/>
        </authorList>
    </citation>
    <scope>NUCLEOTIDE SEQUENCE [LARGE SCALE GENOMIC DNA]</scope>
    <source>
        <strain evidence="2">SB210</strain>
    </source>
</reference>
<keyword evidence="2" id="KW-1185">Reference proteome</keyword>
<dbReference type="EMBL" id="GG662749">
    <property type="protein sequence ID" value="EWS75237.1"/>
    <property type="molecule type" value="Genomic_DNA"/>
</dbReference>
<evidence type="ECO:0000313" key="2">
    <source>
        <dbReference type="Proteomes" id="UP000009168"/>
    </source>
</evidence>
<dbReference type="KEGG" id="tet:TTHERM_000085308"/>
<dbReference type="AlphaFoldDB" id="W7XCN4"/>
<dbReference type="RefSeq" id="XP_012652228.1">
    <property type="nucleotide sequence ID" value="XM_012796774.1"/>
</dbReference>
<dbReference type="GeneID" id="24437189"/>
<proteinExistence type="predicted"/>
<organism evidence="1 2">
    <name type="scientific">Tetrahymena thermophila (strain SB210)</name>
    <dbReference type="NCBI Taxonomy" id="312017"/>
    <lineage>
        <taxon>Eukaryota</taxon>
        <taxon>Sar</taxon>
        <taxon>Alveolata</taxon>
        <taxon>Ciliophora</taxon>
        <taxon>Intramacronucleata</taxon>
        <taxon>Oligohymenophorea</taxon>
        <taxon>Hymenostomatida</taxon>
        <taxon>Tetrahymenina</taxon>
        <taxon>Tetrahymenidae</taxon>
        <taxon>Tetrahymena</taxon>
    </lineage>
</organism>
<gene>
    <name evidence="1" type="ORF">TTHERM_000085308</name>
</gene>
<accession>W7XCN4</accession>
<dbReference type="Proteomes" id="UP000009168">
    <property type="component" value="Unassembled WGS sequence"/>
</dbReference>
<evidence type="ECO:0000313" key="1">
    <source>
        <dbReference type="EMBL" id="EWS75237.1"/>
    </source>
</evidence>